<keyword evidence="9 10" id="KW-0472">Membrane</keyword>
<evidence type="ECO:0000313" key="12">
    <source>
        <dbReference type="EMBL" id="SJZ67358.1"/>
    </source>
</evidence>
<feature type="transmembrane region" description="Helical" evidence="10">
    <location>
        <begin position="126"/>
        <end position="152"/>
    </location>
</feature>
<comment type="similarity">
    <text evidence="3">Belongs to the CcmC/CycZ/HelC family.</text>
</comment>
<feature type="transmembrane region" description="Helical" evidence="10">
    <location>
        <begin position="68"/>
        <end position="83"/>
    </location>
</feature>
<evidence type="ECO:0000256" key="1">
    <source>
        <dbReference type="ARBA" id="ARBA00002442"/>
    </source>
</evidence>
<evidence type="ECO:0000256" key="6">
    <source>
        <dbReference type="ARBA" id="ARBA00022748"/>
    </source>
</evidence>
<dbReference type="GO" id="GO:0015232">
    <property type="term" value="F:heme transmembrane transporter activity"/>
    <property type="evidence" value="ECO:0007669"/>
    <property type="project" value="InterPro"/>
</dbReference>
<evidence type="ECO:0000256" key="9">
    <source>
        <dbReference type="ARBA" id="ARBA00023136"/>
    </source>
</evidence>
<dbReference type="PANTHER" id="PTHR30071:SF1">
    <property type="entry name" value="CYTOCHROME B_B6 PROTEIN-RELATED"/>
    <property type="match status" value="1"/>
</dbReference>
<keyword evidence="8" id="KW-0793">Thylakoid</keyword>
<feature type="transmembrane region" description="Helical" evidence="10">
    <location>
        <begin position="216"/>
        <end position="235"/>
    </location>
</feature>
<dbReference type="GO" id="GO:0005886">
    <property type="term" value="C:plasma membrane"/>
    <property type="evidence" value="ECO:0007669"/>
    <property type="project" value="TreeGrafter"/>
</dbReference>
<feature type="transmembrane region" description="Helical" evidence="10">
    <location>
        <begin position="178"/>
        <end position="201"/>
    </location>
</feature>
<dbReference type="GO" id="GO:0020037">
    <property type="term" value="F:heme binding"/>
    <property type="evidence" value="ECO:0007669"/>
    <property type="project" value="InterPro"/>
</dbReference>
<sequence length="271" mass="30266">MTEISFYLTLALYGIATLAYLACLLRTTPCQASIARRILIVGFLTHCLAVIHRFIAAGHLPITNMHESLSFFALSIVGIYLYFETRYKVNSLGSFVVPFALLITLGAGLVPTTIKPLNPALQSAWIYSHTILAFGAYSFFTISCAVAVLFLIQSHFLKKKHLGNLFLKLPSLDILDEIGYRCLAFGFPMLTVAIITGAIWASRAWGSYWSWDPKESWSLITWFIYAALLHGRLTTGWRGKRAAILTVIGFLIMLFTFIGVNLWLPGLHSYT</sequence>
<dbReference type="InterPro" id="IPR003557">
    <property type="entry name" value="Cyt_c_biogenesis_CcmC"/>
</dbReference>
<evidence type="ECO:0000256" key="5">
    <source>
        <dbReference type="ARBA" id="ARBA00022692"/>
    </source>
</evidence>
<feature type="domain" description="Cytochrome c assembly protein" evidence="11">
    <location>
        <begin position="64"/>
        <end position="268"/>
    </location>
</feature>
<dbReference type="OrthoDB" id="9814290at2"/>
<reference evidence="13" key="1">
    <citation type="submission" date="2017-02" db="EMBL/GenBank/DDBJ databases">
        <authorList>
            <person name="Varghese N."/>
            <person name="Submissions S."/>
        </authorList>
    </citation>
    <scope>NUCLEOTIDE SEQUENCE [LARGE SCALE GENOMIC DNA]</scope>
    <source>
        <strain evidence="13">ATCC BAA-34</strain>
    </source>
</reference>
<dbReference type="PRINTS" id="PR01386">
    <property type="entry name" value="CCMCBIOGNSIS"/>
</dbReference>
<dbReference type="EMBL" id="FUWR01000005">
    <property type="protein sequence ID" value="SJZ67358.1"/>
    <property type="molecule type" value="Genomic_DNA"/>
</dbReference>
<evidence type="ECO:0000256" key="4">
    <source>
        <dbReference type="ARBA" id="ARBA00016463"/>
    </source>
</evidence>
<dbReference type="InterPro" id="IPR002541">
    <property type="entry name" value="Cyt_c_assembly"/>
</dbReference>
<evidence type="ECO:0000256" key="10">
    <source>
        <dbReference type="SAM" id="Phobius"/>
    </source>
</evidence>
<keyword evidence="13" id="KW-1185">Reference proteome</keyword>
<comment type="subcellular location">
    <subcellularLocation>
        <location evidence="2">Membrane</location>
        <topology evidence="2">Multi-pass membrane protein</topology>
    </subcellularLocation>
</comment>
<evidence type="ECO:0000259" key="11">
    <source>
        <dbReference type="Pfam" id="PF01578"/>
    </source>
</evidence>
<feature type="transmembrane region" description="Helical" evidence="10">
    <location>
        <begin position="6"/>
        <end position="25"/>
    </location>
</feature>
<feature type="transmembrane region" description="Helical" evidence="10">
    <location>
        <begin position="242"/>
        <end position="264"/>
    </location>
</feature>
<keyword evidence="5 10" id="KW-0812">Transmembrane</keyword>
<dbReference type="Proteomes" id="UP000190102">
    <property type="component" value="Unassembled WGS sequence"/>
</dbReference>
<feature type="transmembrane region" description="Helical" evidence="10">
    <location>
        <begin position="37"/>
        <end position="56"/>
    </location>
</feature>
<evidence type="ECO:0000256" key="7">
    <source>
        <dbReference type="ARBA" id="ARBA00022989"/>
    </source>
</evidence>
<dbReference type="Pfam" id="PF01578">
    <property type="entry name" value="Cytochrom_C_asm"/>
    <property type="match status" value="1"/>
</dbReference>
<feature type="transmembrane region" description="Helical" evidence="10">
    <location>
        <begin position="95"/>
        <end position="114"/>
    </location>
</feature>
<keyword evidence="6" id="KW-0201">Cytochrome c-type biogenesis</keyword>
<comment type="function">
    <text evidence="1">Required for the export of heme to the periplasm for the biogenesis of c-type cytochromes.</text>
</comment>
<evidence type="ECO:0000256" key="3">
    <source>
        <dbReference type="ARBA" id="ARBA00005840"/>
    </source>
</evidence>
<dbReference type="GO" id="GO:0017004">
    <property type="term" value="P:cytochrome complex assembly"/>
    <property type="evidence" value="ECO:0007669"/>
    <property type="project" value="UniProtKB-KW"/>
</dbReference>
<protein>
    <recommendedName>
        <fullName evidence="4">Heme exporter protein C</fullName>
    </recommendedName>
</protein>
<dbReference type="STRING" id="115783.SAMN02745119_01337"/>
<evidence type="ECO:0000256" key="8">
    <source>
        <dbReference type="ARBA" id="ARBA00023078"/>
    </source>
</evidence>
<dbReference type="InterPro" id="IPR045062">
    <property type="entry name" value="Cyt_c_biogenesis_CcsA/CcmC"/>
</dbReference>
<evidence type="ECO:0000313" key="13">
    <source>
        <dbReference type="Proteomes" id="UP000190102"/>
    </source>
</evidence>
<dbReference type="AlphaFoldDB" id="A0A1T4MKT2"/>
<dbReference type="NCBIfam" id="TIGR03144">
    <property type="entry name" value="cytochr_II_ccsB"/>
    <property type="match status" value="1"/>
</dbReference>
<evidence type="ECO:0000256" key="2">
    <source>
        <dbReference type="ARBA" id="ARBA00004141"/>
    </source>
</evidence>
<keyword evidence="7 10" id="KW-1133">Transmembrane helix</keyword>
<proteinExistence type="inferred from homology"/>
<dbReference type="InterPro" id="IPR017562">
    <property type="entry name" value="Cyt_c_biogenesis_CcsA"/>
</dbReference>
<accession>A0A1T4MKT2</accession>
<name>A0A1T4MKT2_9BACT</name>
<organism evidence="12 13">
    <name type="scientific">Trichlorobacter thiogenes</name>
    <dbReference type="NCBI Taxonomy" id="115783"/>
    <lineage>
        <taxon>Bacteria</taxon>
        <taxon>Pseudomonadati</taxon>
        <taxon>Thermodesulfobacteriota</taxon>
        <taxon>Desulfuromonadia</taxon>
        <taxon>Geobacterales</taxon>
        <taxon>Geobacteraceae</taxon>
        <taxon>Trichlorobacter</taxon>
    </lineage>
</organism>
<gene>
    <name evidence="12" type="ORF">SAMN02745119_01337</name>
</gene>
<dbReference type="PANTHER" id="PTHR30071">
    <property type="entry name" value="HEME EXPORTER PROTEIN C"/>
    <property type="match status" value="1"/>
</dbReference>
<dbReference type="RefSeq" id="WP_078789642.1">
    <property type="nucleotide sequence ID" value="NZ_FUWR01000005.1"/>
</dbReference>